<dbReference type="GO" id="GO:0005829">
    <property type="term" value="C:cytosol"/>
    <property type="evidence" value="ECO:0007669"/>
    <property type="project" value="TreeGrafter"/>
</dbReference>
<proteinExistence type="inferred from homology"/>
<feature type="region of interest" description="Disordered" evidence="3">
    <location>
        <begin position="525"/>
        <end position="545"/>
    </location>
</feature>
<evidence type="ECO:0000256" key="2">
    <source>
        <dbReference type="RuleBase" id="RU003844"/>
    </source>
</evidence>
<accession>A0A0C9U040</accession>
<dbReference type="InterPro" id="IPR018494">
    <property type="entry name" value="Oxysterol-bd_CS"/>
</dbReference>
<dbReference type="AlphaFoldDB" id="A0A0C9U040"/>
<evidence type="ECO:0000256" key="3">
    <source>
        <dbReference type="SAM" id="MobiDB-lite"/>
    </source>
</evidence>
<keyword evidence="5" id="KW-1185">Reference proteome</keyword>
<dbReference type="Gene3D" id="3.30.70.3490">
    <property type="match status" value="1"/>
</dbReference>
<dbReference type="InterPro" id="IPR037239">
    <property type="entry name" value="OSBP_sf"/>
</dbReference>
<dbReference type="PANTHER" id="PTHR10972">
    <property type="entry name" value="OXYSTEROL-BINDING PROTEIN-RELATED"/>
    <property type="match status" value="1"/>
</dbReference>
<dbReference type="HOGENOM" id="CLU_029722_0_0_1"/>
<feature type="region of interest" description="Disordered" evidence="3">
    <location>
        <begin position="1"/>
        <end position="23"/>
    </location>
</feature>
<dbReference type="SUPFAM" id="SSF144000">
    <property type="entry name" value="Oxysterol-binding protein-like"/>
    <property type="match status" value="1"/>
</dbReference>
<dbReference type="GO" id="GO:0032934">
    <property type="term" value="F:sterol binding"/>
    <property type="evidence" value="ECO:0007669"/>
    <property type="project" value="TreeGrafter"/>
</dbReference>
<gene>
    <name evidence="4" type="ORF">M422DRAFT_271502</name>
</gene>
<organism evidence="4 5">
    <name type="scientific">Sphaerobolus stellatus (strain SS14)</name>
    <dbReference type="NCBI Taxonomy" id="990650"/>
    <lineage>
        <taxon>Eukaryota</taxon>
        <taxon>Fungi</taxon>
        <taxon>Dikarya</taxon>
        <taxon>Basidiomycota</taxon>
        <taxon>Agaricomycotina</taxon>
        <taxon>Agaricomycetes</taxon>
        <taxon>Phallomycetidae</taxon>
        <taxon>Geastrales</taxon>
        <taxon>Sphaerobolaceae</taxon>
        <taxon>Sphaerobolus</taxon>
    </lineage>
</organism>
<dbReference type="EMBL" id="KN837338">
    <property type="protein sequence ID" value="KIJ27359.1"/>
    <property type="molecule type" value="Genomic_DNA"/>
</dbReference>
<protein>
    <recommendedName>
        <fullName evidence="6">Oxysterol-binding protein</fullName>
    </recommendedName>
</protein>
<dbReference type="Pfam" id="PF01237">
    <property type="entry name" value="Oxysterol_BP"/>
    <property type="match status" value="2"/>
</dbReference>
<evidence type="ECO:0008006" key="6">
    <source>
        <dbReference type="Google" id="ProtNLM"/>
    </source>
</evidence>
<dbReference type="PANTHER" id="PTHR10972:SF212">
    <property type="entry name" value="OXYSTEROL-BINDING PROTEIN-LIKE PROTEIN 1"/>
    <property type="match status" value="1"/>
</dbReference>
<comment type="similarity">
    <text evidence="1 2">Belongs to the OSBP family.</text>
</comment>
<dbReference type="Gene3D" id="2.40.160.120">
    <property type="match status" value="1"/>
</dbReference>
<dbReference type="Proteomes" id="UP000054279">
    <property type="component" value="Unassembled WGS sequence"/>
</dbReference>
<dbReference type="GO" id="GO:0016020">
    <property type="term" value="C:membrane"/>
    <property type="evidence" value="ECO:0007669"/>
    <property type="project" value="TreeGrafter"/>
</dbReference>
<dbReference type="OrthoDB" id="48057at2759"/>
<sequence length="545" mass="60758">MSSKNPEPTHGEPETEEYEDNPEVAATAVADTGESKLKMIMGLLKKCLGVKDIAAMRISLPASLLEPMPNLEYWQYLDRPDLFAAINDYDDPFLRMLAVLRFTFSKDLKFIRGKICKPYNSVLGEHFRAHWDIIPVDHIDPSEPPIQHLYVSLPAASSKTDLGTVKSAQTSRLSVMSAWGGFDDGSGNKSAETLSIKSSVSGKIANKGAAIGETNIEGEMSNLSLVESVYDAKTGELLEGGDVEVGDGKIRVIYLTEQVSHHPPISSYHMACPAKHITGSGVDQISAKVSGTTVRVAPGSHNKGIFLRIEGGPGEGERYQITHPTAQVNGFLRGSFYATLGDSTYITMTGGKSEVKYRAIIDYKEESWLGKAQFALEGVIYTYDEDETIHEEWTKVKHVPKDRVVAEFEGSWKHRIRWRKPLESEWKTLIDLSTLHVIPKSVRPLSKQTSNESRKLWEKVTTNLLKKEYNEATKYKLAIEQRQRDVAADRKKKGVEFQPVFFEKDFETGEVKLTPEGEKAVKAELDEISEDDELPTPRFNSDGQS</sequence>
<name>A0A0C9U040_SPHS4</name>
<dbReference type="PROSITE" id="PS01013">
    <property type="entry name" value="OSBP"/>
    <property type="match status" value="1"/>
</dbReference>
<evidence type="ECO:0000313" key="4">
    <source>
        <dbReference type="EMBL" id="KIJ27359.1"/>
    </source>
</evidence>
<evidence type="ECO:0000256" key="1">
    <source>
        <dbReference type="ARBA" id="ARBA00008842"/>
    </source>
</evidence>
<evidence type="ECO:0000313" key="5">
    <source>
        <dbReference type="Proteomes" id="UP000054279"/>
    </source>
</evidence>
<reference evidence="4 5" key="1">
    <citation type="submission" date="2014-06" db="EMBL/GenBank/DDBJ databases">
        <title>Evolutionary Origins and Diversification of the Mycorrhizal Mutualists.</title>
        <authorList>
            <consortium name="DOE Joint Genome Institute"/>
            <consortium name="Mycorrhizal Genomics Consortium"/>
            <person name="Kohler A."/>
            <person name="Kuo A."/>
            <person name="Nagy L.G."/>
            <person name="Floudas D."/>
            <person name="Copeland A."/>
            <person name="Barry K.W."/>
            <person name="Cichocki N."/>
            <person name="Veneault-Fourrey C."/>
            <person name="LaButti K."/>
            <person name="Lindquist E.A."/>
            <person name="Lipzen A."/>
            <person name="Lundell T."/>
            <person name="Morin E."/>
            <person name="Murat C."/>
            <person name="Riley R."/>
            <person name="Ohm R."/>
            <person name="Sun H."/>
            <person name="Tunlid A."/>
            <person name="Henrissat B."/>
            <person name="Grigoriev I.V."/>
            <person name="Hibbett D.S."/>
            <person name="Martin F."/>
        </authorList>
    </citation>
    <scope>NUCLEOTIDE SEQUENCE [LARGE SCALE GENOMIC DNA]</scope>
    <source>
        <strain evidence="4 5">SS14</strain>
    </source>
</reference>
<dbReference type="InterPro" id="IPR000648">
    <property type="entry name" value="Oxysterol-bd"/>
</dbReference>